<dbReference type="AlphaFoldDB" id="A0A0M3JB93"/>
<dbReference type="GO" id="GO:0030199">
    <property type="term" value="P:collagen fibril organization"/>
    <property type="evidence" value="ECO:0007669"/>
    <property type="project" value="TreeGrafter"/>
</dbReference>
<dbReference type="WBParaSite" id="ASIM_0000486701-mRNA-1">
    <property type="protein sequence ID" value="ASIM_0000486701-mRNA-1"/>
    <property type="gene ID" value="ASIM_0000486701"/>
</dbReference>
<name>A0A0M3JB93_ANISI</name>
<accession>A0A0M3JB93</accession>
<evidence type="ECO:0000313" key="5">
    <source>
        <dbReference type="Proteomes" id="UP000267096"/>
    </source>
</evidence>
<dbReference type="Pfam" id="PF23557">
    <property type="entry name" value="TPR_leprecan"/>
    <property type="match status" value="1"/>
</dbReference>
<dbReference type="InterPro" id="IPR056585">
    <property type="entry name" value="Leprecan_dom"/>
</dbReference>
<keyword evidence="2" id="KW-0325">Glycoprotein</keyword>
<evidence type="ECO:0000256" key="1">
    <source>
        <dbReference type="ARBA" id="ARBA00022729"/>
    </source>
</evidence>
<evidence type="ECO:0000259" key="3">
    <source>
        <dbReference type="Pfam" id="PF23557"/>
    </source>
</evidence>
<dbReference type="EMBL" id="UYRR01008391">
    <property type="protein sequence ID" value="VDK24286.1"/>
    <property type="molecule type" value="Genomic_DNA"/>
</dbReference>
<evidence type="ECO:0000313" key="6">
    <source>
        <dbReference type="WBParaSite" id="ASIM_0000486701-mRNA-1"/>
    </source>
</evidence>
<dbReference type="GO" id="GO:0005783">
    <property type="term" value="C:endoplasmic reticulum"/>
    <property type="evidence" value="ECO:0007669"/>
    <property type="project" value="TreeGrafter"/>
</dbReference>
<dbReference type="GO" id="GO:0005518">
    <property type="term" value="F:collagen binding"/>
    <property type="evidence" value="ECO:0007669"/>
    <property type="project" value="TreeGrafter"/>
</dbReference>
<dbReference type="Proteomes" id="UP000267096">
    <property type="component" value="Unassembled WGS sequence"/>
</dbReference>
<organism evidence="6">
    <name type="scientific">Anisakis simplex</name>
    <name type="common">Herring worm</name>
    <dbReference type="NCBI Taxonomy" id="6269"/>
    <lineage>
        <taxon>Eukaryota</taxon>
        <taxon>Metazoa</taxon>
        <taxon>Ecdysozoa</taxon>
        <taxon>Nematoda</taxon>
        <taxon>Chromadorea</taxon>
        <taxon>Rhabditida</taxon>
        <taxon>Spirurina</taxon>
        <taxon>Ascaridomorpha</taxon>
        <taxon>Ascaridoidea</taxon>
        <taxon>Anisakidae</taxon>
        <taxon>Anisakis</taxon>
        <taxon>Anisakis simplex complex</taxon>
    </lineage>
</organism>
<dbReference type="PANTHER" id="PTHR13986">
    <property type="entry name" value="PROTEIN LYSINE HYDROXYLATION COMPLEX COMPONENT"/>
    <property type="match status" value="1"/>
</dbReference>
<dbReference type="PANTHER" id="PTHR13986:SF8">
    <property type="entry name" value="PROLYL 3-HYDROXYLASE 1-LIKE PROTEIN"/>
    <property type="match status" value="1"/>
</dbReference>
<reference evidence="6" key="1">
    <citation type="submission" date="2017-02" db="UniProtKB">
        <authorList>
            <consortium name="WormBaseParasite"/>
        </authorList>
    </citation>
    <scope>IDENTIFICATION</scope>
</reference>
<sequence>MKGVQAYYAEDWEACVHSLEVSMEEFFIEEEKCRRICEDKLDWETIEGINPEIAIVLTSVYVSVLRCKNACAVKLSKVNGHQIGAILPSYFEYLHICQYKLNRGRDTCQSVANSILLNPSNSIMRRNRLFYSKKYDKEDLFQPSEVNLSIRSVQKNGSSFDNS</sequence>
<dbReference type="OrthoDB" id="8517835at2759"/>
<evidence type="ECO:0000313" key="4">
    <source>
        <dbReference type="EMBL" id="VDK24286.1"/>
    </source>
</evidence>
<keyword evidence="5" id="KW-1185">Reference proteome</keyword>
<keyword evidence="1" id="KW-0732">Signal</keyword>
<dbReference type="InterPro" id="IPR052284">
    <property type="entry name" value="Collagen_mod_leprecan"/>
</dbReference>
<proteinExistence type="predicted"/>
<protein>
    <submittedName>
        <fullName evidence="6">Apple domain-containing protein</fullName>
    </submittedName>
</protein>
<evidence type="ECO:0000256" key="2">
    <source>
        <dbReference type="ARBA" id="ARBA00023180"/>
    </source>
</evidence>
<feature type="domain" description="Leprecan-like alpha-helical" evidence="3">
    <location>
        <begin position="2"/>
        <end position="133"/>
    </location>
</feature>
<reference evidence="4 5" key="2">
    <citation type="submission" date="2018-11" db="EMBL/GenBank/DDBJ databases">
        <authorList>
            <consortium name="Pathogen Informatics"/>
        </authorList>
    </citation>
    <scope>NUCLEOTIDE SEQUENCE [LARGE SCALE GENOMIC DNA]</scope>
</reference>
<gene>
    <name evidence="4" type="ORF">ASIM_LOCUS4677</name>
</gene>